<evidence type="ECO:0000256" key="1">
    <source>
        <dbReference type="ARBA" id="ARBA00004395"/>
    </source>
</evidence>
<dbReference type="Pfam" id="PF10392">
    <property type="entry name" value="COG5_N"/>
    <property type="match status" value="1"/>
</dbReference>
<evidence type="ECO:0000256" key="2">
    <source>
        <dbReference type="ARBA" id="ARBA00020974"/>
    </source>
</evidence>
<comment type="caution">
    <text evidence="8">The sequence shown here is derived from an EMBL/GenBank/DDBJ whole genome shotgun (WGS) entry which is preliminary data.</text>
</comment>
<evidence type="ECO:0000259" key="6">
    <source>
        <dbReference type="Pfam" id="PF10392"/>
    </source>
</evidence>
<name>A0ABQ7J7P0_9APIC</name>
<dbReference type="PANTHER" id="PTHR13228:SF3">
    <property type="entry name" value="CONSERVED OLIGOMERIC GOLGI COMPLEX SUBUNIT 5"/>
    <property type="match status" value="1"/>
</dbReference>
<dbReference type="EMBL" id="JADAQX010000519">
    <property type="protein sequence ID" value="KAF8820002.1"/>
    <property type="molecule type" value="Genomic_DNA"/>
</dbReference>
<protein>
    <recommendedName>
        <fullName evidence="2">Conserved oligomeric Golgi complex subunit 5</fullName>
    </recommendedName>
</protein>
<feature type="domain" description="Conserved oligomeric Golgi complex subunit 5 N-terminal" evidence="6">
    <location>
        <begin position="54"/>
        <end position="156"/>
    </location>
</feature>
<dbReference type="InterPro" id="IPR048485">
    <property type="entry name" value="COG5_helical"/>
</dbReference>
<proteinExistence type="predicted"/>
<evidence type="ECO:0000259" key="7">
    <source>
        <dbReference type="Pfam" id="PF20649"/>
    </source>
</evidence>
<keyword evidence="4" id="KW-0472">Membrane</keyword>
<sequence length="286" mass="32926">MDKPTENLLPSWLLGKDSDEAFGDPHDVELKLIQEETAHPLSFIRETLKKGPEAVLHTIKRLDDMAYRADAEFRSEIIIHHEHLLQNISTVVGMEEELTTLKKTINETKNEIQTLYDEFHTPFSEMQADLNCLKRVIAVQDVAKKLQRFLFVAQKLRFQLELEPTDLPKAANIIQELDSLLKIYSLKDIDVLSGEIQAIEASRERIIKEVDIFFQTGLQHQNKMELSVACEIFLSLELLSDRMQTYLTTTVDSLFESFETKCGEMQFLYSSSSSLFFDLLIIPLDL</sequence>
<dbReference type="Proteomes" id="UP000823046">
    <property type="component" value="Unassembled WGS sequence"/>
</dbReference>
<dbReference type="InterPro" id="IPR019465">
    <property type="entry name" value="Cog5"/>
</dbReference>
<organism evidence="8 9">
    <name type="scientific">Cardiosporidium cionae</name>
    <dbReference type="NCBI Taxonomy" id="476202"/>
    <lineage>
        <taxon>Eukaryota</taxon>
        <taxon>Sar</taxon>
        <taxon>Alveolata</taxon>
        <taxon>Apicomplexa</taxon>
        <taxon>Aconoidasida</taxon>
        <taxon>Nephromycida</taxon>
        <taxon>Cardiosporidium</taxon>
    </lineage>
</organism>
<evidence type="ECO:0000313" key="9">
    <source>
        <dbReference type="Proteomes" id="UP000823046"/>
    </source>
</evidence>
<evidence type="ECO:0000313" key="8">
    <source>
        <dbReference type="EMBL" id="KAF8820002.1"/>
    </source>
</evidence>
<gene>
    <name evidence="8" type="ORF">IE077_000586</name>
</gene>
<dbReference type="InterPro" id="IPR049176">
    <property type="entry name" value="COG5_N"/>
</dbReference>
<evidence type="ECO:0000256" key="4">
    <source>
        <dbReference type="ARBA" id="ARBA00023136"/>
    </source>
</evidence>
<keyword evidence="3" id="KW-0333">Golgi apparatus</keyword>
<feature type="domain" description="Conserved oligomeric Golgi complex subunit 5 helical" evidence="7">
    <location>
        <begin position="186"/>
        <end position="254"/>
    </location>
</feature>
<dbReference type="Pfam" id="PF20649">
    <property type="entry name" value="COG5_C"/>
    <property type="match status" value="1"/>
</dbReference>
<evidence type="ECO:0000256" key="5">
    <source>
        <dbReference type="SAM" id="Coils"/>
    </source>
</evidence>
<accession>A0ABQ7J7P0</accession>
<dbReference type="PANTHER" id="PTHR13228">
    <property type="entry name" value="CONSERVED OLIGOMERIC GOLGI COMPLEX COMPONENT 5"/>
    <property type="match status" value="1"/>
</dbReference>
<keyword evidence="5" id="KW-0175">Coiled coil</keyword>
<feature type="coiled-coil region" evidence="5">
    <location>
        <begin position="91"/>
        <end position="118"/>
    </location>
</feature>
<reference evidence="8 9" key="1">
    <citation type="journal article" date="2020" name="bioRxiv">
        <title>Metabolic contributions of an alphaproteobacterial endosymbiont in the apicomplexan Cardiosporidium cionae.</title>
        <authorList>
            <person name="Hunter E.S."/>
            <person name="Paight C.J."/>
            <person name="Lane C.E."/>
        </authorList>
    </citation>
    <scope>NUCLEOTIDE SEQUENCE [LARGE SCALE GENOMIC DNA]</scope>
    <source>
        <strain evidence="8">ESH_2018</strain>
    </source>
</reference>
<keyword evidence="9" id="KW-1185">Reference proteome</keyword>
<comment type="subcellular location">
    <subcellularLocation>
        <location evidence="1">Golgi apparatus membrane</location>
        <topology evidence="1">Peripheral membrane protein</topology>
    </subcellularLocation>
</comment>
<evidence type="ECO:0000256" key="3">
    <source>
        <dbReference type="ARBA" id="ARBA00023034"/>
    </source>
</evidence>